<gene>
    <name evidence="1" type="ORF">LCGC14_1005570</name>
</gene>
<dbReference type="InterPro" id="IPR006944">
    <property type="entry name" value="Phage/GTA_portal"/>
</dbReference>
<comment type="caution">
    <text evidence="1">The sequence shown here is derived from an EMBL/GenBank/DDBJ whole genome shotgun (WGS) entry which is preliminary data.</text>
</comment>
<organism evidence="1">
    <name type="scientific">marine sediment metagenome</name>
    <dbReference type="NCBI Taxonomy" id="412755"/>
    <lineage>
        <taxon>unclassified sequences</taxon>
        <taxon>metagenomes</taxon>
        <taxon>ecological metagenomes</taxon>
    </lineage>
</organism>
<feature type="non-terminal residue" evidence="1">
    <location>
        <position position="468"/>
    </location>
</feature>
<evidence type="ECO:0008006" key="2">
    <source>
        <dbReference type="Google" id="ProtNLM"/>
    </source>
</evidence>
<accession>A0A0F9QK04</accession>
<dbReference type="AlphaFoldDB" id="A0A0F9QK04"/>
<dbReference type="Pfam" id="PF04860">
    <property type="entry name" value="Phage_portal"/>
    <property type="match status" value="1"/>
</dbReference>
<sequence>MAFKLRNPFYTIEDKKVPAVASINEEGRGGVHKEVIPNFMYKPPFGYPRFVDLASIRILSATPYVDMCITTIIDEVCSIKWDIIAEDEKGKTIEGRESEIAHVKAFFDNPNTNKESWEYMMRVFLRDVLEVDSGVVVKVFNRFGEMVEIVARDGITFTKNPDMHGMMTFRDDILFDVIIDNVEGERESQELAEQARRQATGSEYGHVSAWDVRERAAYFQYGWITGARPIPFGKKEIVWFERNPRSDSRYGRGAVEILQNVVQTLIYAIEHNLEYFSDNSIPPGVLGLDGSDAEEVRAFKEQWEEQQRIKDNTGKWKKLWHKLIITNKKPLFEKLGFTNAELQLLEGQRWWSKLVWACFGVTPTELGFTEDAKGMANQIVQTNIFKKRAVNPLLRMMEYKIDTEIISEFGYEDLHFRYQRFDVDEETKKAELYKILTDVGIKTVNEIRVEEGMEKVEWGDDDPKRNQG</sequence>
<reference evidence="1" key="1">
    <citation type="journal article" date="2015" name="Nature">
        <title>Complex archaea that bridge the gap between prokaryotes and eukaryotes.</title>
        <authorList>
            <person name="Spang A."/>
            <person name="Saw J.H."/>
            <person name="Jorgensen S.L."/>
            <person name="Zaremba-Niedzwiedzka K."/>
            <person name="Martijn J."/>
            <person name="Lind A.E."/>
            <person name="van Eijk R."/>
            <person name="Schleper C."/>
            <person name="Guy L."/>
            <person name="Ettema T.J."/>
        </authorList>
    </citation>
    <scope>NUCLEOTIDE SEQUENCE</scope>
</reference>
<proteinExistence type="predicted"/>
<protein>
    <recommendedName>
        <fullName evidence="2">Portal protein</fullName>
    </recommendedName>
</protein>
<dbReference type="EMBL" id="LAZR01003916">
    <property type="protein sequence ID" value="KKN13501.1"/>
    <property type="molecule type" value="Genomic_DNA"/>
</dbReference>
<name>A0A0F9QK04_9ZZZZ</name>
<evidence type="ECO:0000313" key="1">
    <source>
        <dbReference type="EMBL" id="KKN13501.1"/>
    </source>
</evidence>